<sequence>MTTRSIDGALRRMALAALLLGATGPAGAEPAAGKTWTEPATGIVFVWVPGGAATIGCDGAEACPETDRPRHQRRVGGFWMSRTEITQGQWKTLMETNPSKFQKSEDYPVDQVTWEDAHAFVAKLNKGSTGRYRLPSEAEWEYACRAGHPDDPYCGGSDPAAVGWYNGNSRNTGTRPVAGKAANAFGLYDMSGNLYEWTEDCWTESHAGAPADAKPRQDGECLSRVLRGGSWGNYPAQIRVTTRKSDTDVKCPFIGLRLVREP</sequence>
<dbReference type="SUPFAM" id="SSF56436">
    <property type="entry name" value="C-type lectin-like"/>
    <property type="match status" value="1"/>
</dbReference>
<feature type="chain" id="PRO_5046282733" evidence="1">
    <location>
        <begin position="29"/>
        <end position="262"/>
    </location>
</feature>
<keyword evidence="1" id="KW-0732">Signal</keyword>
<evidence type="ECO:0000313" key="4">
    <source>
        <dbReference type="Proteomes" id="UP001597296"/>
    </source>
</evidence>
<evidence type="ECO:0000259" key="2">
    <source>
        <dbReference type="Pfam" id="PF03781"/>
    </source>
</evidence>
<dbReference type="InterPro" id="IPR005532">
    <property type="entry name" value="SUMF_dom"/>
</dbReference>
<evidence type="ECO:0000256" key="1">
    <source>
        <dbReference type="SAM" id="SignalP"/>
    </source>
</evidence>
<feature type="signal peptide" evidence="1">
    <location>
        <begin position="1"/>
        <end position="28"/>
    </location>
</feature>
<dbReference type="EMBL" id="JBHUIY010000003">
    <property type="protein sequence ID" value="MFD2232753.1"/>
    <property type="molecule type" value="Genomic_DNA"/>
</dbReference>
<proteinExistence type="predicted"/>
<dbReference type="PANTHER" id="PTHR23150">
    <property type="entry name" value="SULFATASE MODIFYING FACTOR 1, 2"/>
    <property type="match status" value="1"/>
</dbReference>
<dbReference type="InterPro" id="IPR016187">
    <property type="entry name" value="CTDL_fold"/>
</dbReference>
<dbReference type="Proteomes" id="UP001597296">
    <property type="component" value="Unassembled WGS sequence"/>
</dbReference>
<reference evidence="4" key="1">
    <citation type="journal article" date="2019" name="Int. J. Syst. Evol. Microbiol.">
        <title>The Global Catalogue of Microorganisms (GCM) 10K type strain sequencing project: providing services to taxonomists for standard genome sequencing and annotation.</title>
        <authorList>
            <consortium name="The Broad Institute Genomics Platform"/>
            <consortium name="The Broad Institute Genome Sequencing Center for Infectious Disease"/>
            <person name="Wu L."/>
            <person name="Ma J."/>
        </authorList>
    </citation>
    <scope>NUCLEOTIDE SEQUENCE [LARGE SCALE GENOMIC DNA]</scope>
    <source>
        <strain evidence="4">KCTC 15012</strain>
    </source>
</reference>
<gene>
    <name evidence="3" type="ORF">ACFSNB_02920</name>
</gene>
<name>A0ABW5C9P9_9PROT</name>
<dbReference type="RefSeq" id="WP_377314346.1">
    <property type="nucleotide sequence ID" value="NZ_JBHUIY010000003.1"/>
</dbReference>
<comment type="caution">
    <text evidence="3">The sequence shown here is derived from an EMBL/GenBank/DDBJ whole genome shotgun (WGS) entry which is preliminary data.</text>
</comment>
<protein>
    <submittedName>
        <fullName evidence="3">Formylglycine-generating enzyme family protein</fullName>
    </submittedName>
</protein>
<dbReference type="InterPro" id="IPR042095">
    <property type="entry name" value="SUMF_sf"/>
</dbReference>
<evidence type="ECO:0000313" key="3">
    <source>
        <dbReference type="EMBL" id="MFD2232753.1"/>
    </source>
</evidence>
<accession>A0ABW5C9P9</accession>
<dbReference type="PANTHER" id="PTHR23150:SF35">
    <property type="entry name" value="BLL6746 PROTEIN"/>
    <property type="match status" value="1"/>
</dbReference>
<dbReference type="Gene3D" id="3.90.1580.10">
    <property type="entry name" value="paralog of FGE (formylglycine-generating enzyme)"/>
    <property type="match status" value="1"/>
</dbReference>
<dbReference type="InterPro" id="IPR051043">
    <property type="entry name" value="Sulfatase_Mod_Factor_Kinase"/>
</dbReference>
<keyword evidence="4" id="KW-1185">Reference proteome</keyword>
<organism evidence="3 4">
    <name type="scientific">Phaeospirillum tilakii</name>
    <dbReference type="NCBI Taxonomy" id="741673"/>
    <lineage>
        <taxon>Bacteria</taxon>
        <taxon>Pseudomonadati</taxon>
        <taxon>Pseudomonadota</taxon>
        <taxon>Alphaproteobacteria</taxon>
        <taxon>Rhodospirillales</taxon>
        <taxon>Rhodospirillaceae</taxon>
        <taxon>Phaeospirillum</taxon>
    </lineage>
</organism>
<dbReference type="Pfam" id="PF03781">
    <property type="entry name" value="FGE-sulfatase"/>
    <property type="match status" value="1"/>
</dbReference>
<feature type="domain" description="Sulfatase-modifying factor enzyme-like" evidence="2">
    <location>
        <begin position="45"/>
        <end position="260"/>
    </location>
</feature>